<comment type="caution">
    <text evidence="1">The sequence shown here is derived from an EMBL/GenBank/DDBJ whole genome shotgun (WGS) entry which is preliminary data.</text>
</comment>
<protein>
    <recommendedName>
        <fullName evidence="3">3'-5' exonuclease domain-containing protein</fullName>
    </recommendedName>
</protein>
<gene>
    <name evidence="1" type="ORF">IM811_004918</name>
</gene>
<dbReference type="SUPFAM" id="SSF53098">
    <property type="entry name" value="Ribonuclease H-like"/>
    <property type="match status" value="1"/>
</dbReference>
<dbReference type="Proteomes" id="UP000616885">
    <property type="component" value="Unassembled WGS sequence"/>
</dbReference>
<dbReference type="GO" id="GO:0003676">
    <property type="term" value="F:nucleic acid binding"/>
    <property type="evidence" value="ECO:0007669"/>
    <property type="project" value="InterPro"/>
</dbReference>
<dbReference type="EMBL" id="JADCTT010000013">
    <property type="protein sequence ID" value="KAF9745296.1"/>
    <property type="molecule type" value="Genomic_DNA"/>
</dbReference>
<dbReference type="PANTHER" id="PTHR43040:SF1">
    <property type="entry name" value="RIBONUCLEASE D"/>
    <property type="match status" value="1"/>
</dbReference>
<dbReference type="Gene3D" id="3.30.420.10">
    <property type="entry name" value="Ribonuclease H-like superfamily/Ribonuclease H"/>
    <property type="match status" value="1"/>
</dbReference>
<organism evidence="1 2">
    <name type="scientific">Bionectria ochroleuca</name>
    <name type="common">Gliocladium roseum</name>
    <dbReference type="NCBI Taxonomy" id="29856"/>
    <lineage>
        <taxon>Eukaryota</taxon>
        <taxon>Fungi</taxon>
        <taxon>Dikarya</taxon>
        <taxon>Ascomycota</taxon>
        <taxon>Pezizomycotina</taxon>
        <taxon>Sordariomycetes</taxon>
        <taxon>Hypocreomycetidae</taxon>
        <taxon>Hypocreales</taxon>
        <taxon>Bionectriaceae</taxon>
        <taxon>Clonostachys</taxon>
    </lineage>
</organism>
<name>A0A8H7K8N0_BIOOC</name>
<evidence type="ECO:0008006" key="3">
    <source>
        <dbReference type="Google" id="ProtNLM"/>
    </source>
</evidence>
<dbReference type="PANTHER" id="PTHR43040">
    <property type="entry name" value="RIBONUCLEASE D"/>
    <property type="match status" value="1"/>
</dbReference>
<sequence length="286" mass="32451">MDANLSTQPFKHRENGPSINAINFVKKLERLRQALEGLPVKPPSIYLDAHGVAQDEIINLQILVPPIGTLYLVDIKRLGTAALSATADNSASLRSLLESKSIPKVGFDIRAVSKLLFRDFSVSLDGMYDLQLMELASRNGRHSKKHLAGFAKCVDQDVPKSNTTKSRWLQPDDTTNMHLFNSLGYFPSMKRIELYPALWAVYRYRLSKPWQAFWLSSARAESWQRVQGSKLGKVRQGEQSLGPTSWWSSELLESAMECWNEEIFTERMAGDYELNEDAEWVPLSMK</sequence>
<proteinExistence type="predicted"/>
<dbReference type="AlphaFoldDB" id="A0A8H7K8N0"/>
<dbReference type="InterPro" id="IPR036397">
    <property type="entry name" value="RNaseH_sf"/>
</dbReference>
<evidence type="ECO:0000313" key="1">
    <source>
        <dbReference type="EMBL" id="KAF9745296.1"/>
    </source>
</evidence>
<reference evidence="1" key="1">
    <citation type="submission" date="2020-10" db="EMBL/GenBank/DDBJ databases">
        <title>High-Quality Genome Resource of Clonostachys rosea strain S41 by Oxford Nanopore Long-Read Sequencing.</title>
        <authorList>
            <person name="Wang H."/>
        </authorList>
    </citation>
    <scope>NUCLEOTIDE SEQUENCE</scope>
    <source>
        <strain evidence="1">S41</strain>
    </source>
</reference>
<accession>A0A8H7K8N0</accession>
<evidence type="ECO:0000313" key="2">
    <source>
        <dbReference type="Proteomes" id="UP000616885"/>
    </source>
</evidence>
<dbReference type="InterPro" id="IPR012337">
    <property type="entry name" value="RNaseH-like_sf"/>
</dbReference>